<dbReference type="SUPFAM" id="SSF55729">
    <property type="entry name" value="Acyl-CoA N-acyltransferases (Nat)"/>
    <property type="match status" value="1"/>
</dbReference>
<dbReference type="InterPro" id="IPR016181">
    <property type="entry name" value="Acyl_CoA_acyltransferase"/>
</dbReference>
<evidence type="ECO:0000313" key="2">
    <source>
        <dbReference type="Proteomes" id="UP000005940"/>
    </source>
</evidence>
<dbReference type="Proteomes" id="UP000005940">
    <property type="component" value="Chromosome"/>
</dbReference>
<proteinExistence type="predicted"/>
<keyword evidence="2" id="KW-1185">Reference proteome</keyword>
<dbReference type="InterPro" id="IPR053144">
    <property type="entry name" value="Acetyltransferase_Butenolide"/>
</dbReference>
<dbReference type="GO" id="GO:0016747">
    <property type="term" value="F:acyltransferase activity, transferring groups other than amino-acyl groups"/>
    <property type="evidence" value="ECO:0007669"/>
    <property type="project" value="InterPro"/>
</dbReference>
<gene>
    <name evidence="1" type="ORF">STSU_001040</name>
</gene>
<dbReference type="InterPro" id="IPR000182">
    <property type="entry name" value="GNAT_dom"/>
</dbReference>
<dbReference type="EMBL" id="CP029159">
    <property type="protein sequence ID" value="QKM65950.1"/>
    <property type="molecule type" value="Genomic_DNA"/>
</dbReference>
<dbReference type="Pfam" id="PF13673">
    <property type="entry name" value="Acetyltransf_10"/>
    <property type="match status" value="1"/>
</dbReference>
<dbReference type="PROSITE" id="PS51186">
    <property type="entry name" value="GNAT"/>
    <property type="match status" value="1"/>
</dbReference>
<organism evidence="1 2">
    <name type="scientific">Streptomyces tsukubensis (strain DSM 42081 / NBRC 108919 / NRRL 18488 / 9993)</name>
    <dbReference type="NCBI Taxonomy" id="1114943"/>
    <lineage>
        <taxon>Bacteria</taxon>
        <taxon>Bacillati</taxon>
        <taxon>Actinomycetota</taxon>
        <taxon>Actinomycetes</taxon>
        <taxon>Kitasatosporales</taxon>
        <taxon>Streptomycetaceae</taxon>
        <taxon>Streptomyces</taxon>
    </lineage>
</organism>
<dbReference type="PANTHER" id="PTHR43233">
    <property type="entry name" value="FAMILY N-ACETYLTRANSFERASE, PUTATIVE (AFU_ORTHOLOGUE AFUA_6G03350)-RELATED"/>
    <property type="match status" value="1"/>
</dbReference>
<dbReference type="CDD" id="cd04301">
    <property type="entry name" value="NAT_SF"/>
    <property type="match status" value="1"/>
</dbReference>
<evidence type="ECO:0000313" key="1">
    <source>
        <dbReference type="EMBL" id="QKM65950.1"/>
    </source>
</evidence>
<dbReference type="AlphaFoldDB" id="I2NBK3"/>
<accession>I2NBK3</accession>
<dbReference type="PANTHER" id="PTHR43233:SF1">
    <property type="entry name" value="FAMILY N-ACETYLTRANSFERASE, PUTATIVE (AFU_ORTHOLOGUE AFUA_6G03350)-RELATED"/>
    <property type="match status" value="1"/>
</dbReference>
<dbReference type="Gene3D" id="3.40.630.30">
    <property type="match status" value="1"/>
</dbReference>
<protein>
    <submittedName>
        <fullName evidence="1">N-acetyltransferase</fullName>
    </submittedName>
</protein>
<reference evidence="1 2" key="1">
    <citation type="journal article" date="2012" name="J. Bacteriol.">
        <title>Draft genome of Streptomyces tsukubaensis NRRL 18488, the producer of the clinically important immunosuppressant tacrolimus (FK506).</title>
        <authorList>
            <person name="Barreiro C."/>
            <person name="Prieto C."/>
            <person name="Sola-Landa A."/>
            <person name="Solera E."/>
            <person name="Martinez-Castro M."/>
            <person name="Perez-Redondo R."/>
            <person name="Garcia-Estrada C."/>
            <person name="Aparicio J.F."/>
            <person name="Fernandez-Martinez L.T."/>
            <person name="Santos-Aberturas J."/>
            <person name="Salehi-Najafabadi Z."/>
            <person name="Rodriguez-Garcia A."/>
            <person name="Tauch A."/>
            <person name="Martin J.F."/>
        </authorList>
    </citation>
    <scope>NUCLEOTIDE SEQUENCE [LARGE SCALE GENOMIC DNA]</scope>
    <source>
        <strain evidence="2">DSM 42081 / NBRC 108919 / NRRL 18488 / 9993</strain>
    </source>
</reference>
<sequence length="164" mass="17241">MTGGRAAGSAGPAPDIRIRRATGADARALTRMVRTSGAYDGHYASVVAGLTVGRDYIAARCVHVAVGADGARLGFYGLLTDTAELDLLFVADRAQGLGIGRLLIAHMTTEARRHGLDSVRVVSHPPAEGFYRAMGAERTGTAPPNPPAVAWPRPELRFRIPAAL</sequence>
<name>I2NBK3_STRT9</name>